<evidence type="ECO:0000256" key="3">
    <source>
        <dbReference type="ARBA" id="ARBA00022448"/>
    </source>
</evidence>
<evidence type="ECO:0000256" key="7">
    <source>
        <dbReference type="ARBA" id="ARBA00022989"/>
    </source>
</evidence>
<keyword evidence="3" id="KW-0813">Transport</keyword>
<keyword evidence="9 10" id="KW-0472">Membrane</keyword>
<sequence>MSTLQNYSIGFLLSIAFTLAAFWLVWQHVQGAALFSAEKLVVLLVGLAVAQLYVQLICFLHLGAEKQRPRWSLIIFAFAAVVVVVLVGGTIWIMYHLDRGHTDLSEIYPSGTVSPQTQDD</sequence>
<comment type="caution">
    <text evidence="11">The sequence shown here is derived from an EMBL/GenBank/DDBJ whole genome shotgun (WGS) entry which is preliminary data.</text>
</comment>
<name>A0A1F4XRN5_9BACT</name>
<dbReference type="InterPro" id="IPR050968">
    <property type="entry name" value="Cytochrome_c_oxidase_bac_sub4"/>
</dbReference>
<dbReference type="Pfam" id="PF03626">
    <property type="entry name" value="COX4_pro"/>
    <property type="match status" value="1"/>
</dbReference>
<evidence type="ECO:0000313" key="11">
    <source>
        <dbReference type="EMBL" id="OGC84335.1"/>
    </source>
</evidence>
<keyword evidence="6" id="KW-0249">Electron transport</keyword>
<evidence type="ECO:0000256" key="10">
    <source>
        <dbReference type="SAM" id="Phobius"/>
    </source>
</evidence>
<dbReference type="InterPro" id="IPR005171">
    <property type="entry name" value="Cyt_c_oxidase_su4_prok"/>
</dbReference>
<organism evidence="11 12">
    <name type="scientific">Candidatus Adlerbacteria bacterium RIFCSPHIGHO2_12_FULL_53_18</name>
    <dbReference type="NCBI Taxonomy" id="1797242"/>
    <lineage>
        <taxon>Bacteria</taxon>
        <taxon>Candidatus Adleribacteriota</taxon>
    </lineage>
</organism>
<evidence type="ECO:0000256" key="4">
    <source>
        <dbReference type="ARBA" id="ARBA00022475"/>
    </source>
</evidence>
<accession>A0A1F4XRN5</accession>
<dbReference type="GO" id="GO:0015078">
    <property type="term" value="F:proton transmembrane transporter activity"/>
    <property type="evidence" value="ECO:0007669"/>
    <property type="project" value="TreeGrafter"/>
</dbReference>
<feature type="transmembrane region" description="Helical" evidence="10">
    <location>
        <begin position="41"/>
        <end position="62"/>
    </location>
</feature>
<evidence type="ECO:0000256" key="5">
    <source>
        <dbReference type="ARBA" id="ARBA00022692"/>
    </source>
</evidence>
<evidence type="ECO:0000256" key="2">
    <source>
        <dbReference type="ARBA" id="ARBA00008079"/>
    </source>
</evidence>
<dbReference type="AlphaFoldDB" id="A0A1F4XRN5"/>
<dbReference type="Proteomes" id="UP000178091">
    <property type="component" value="Unassembled WGS sequence"/>
</dbReference>
<proteinExistence type="inferred from homology"/>
<dbReference type="GO" id="GO:0009319">
    <property type="term" value="C:cytochrome o ubiquinol oxidase complex"/>
    <property type="evidence" value="ECO:0007669"/>
    <property type="project" value="TreeGrafter"/>
</dbReference>
<comment type="subcellular location">
    <subcellularLocation>
        <location evidence="1">Cell membrane</location>
        <topology evidence="1">Multi-pass membrane protein</topology>
    </subcellularLocation>
</comment>
<dbReference type="GO" id="GO:0009486">
    <property type="term" value="F:cytochrome bo3 ubiquinol oxidase activity"/>
    <property type="evidence" value="ECO:0007669"/>
    <property type="project" value="InterPro"/>
</dbReference>
<dbReference type="NCBIfam" id="TIGR02847">
    <property type="entry name" value="CyoD"/>
    <property type="match status" value="1"/>
</dbReference>
<evidence type="ECO:0000256" key="9">
    <source>
        <dbReference type="ARBA" id="ARBA00023136"/>
    </source>
</evidence>
<dbReference type="PANTHER" id="PTHR36835">
    <property type="entry name" value="CYTOCHROME BO(3) UBIQUINOL OXIDASE SUBUNIT 4"/>
    <property type="match status" value="1"/>
</dbReference>
<dbReference type="GO" id="GO:0019646">
    <property type="term" value="P:aerobic electron transport chain"/>
    <property type="evidence" value="ECO:0007669"/>
    <property type="project" value="TreeGrafter"/>
</dbReference>
<protein>
    <submittedName>
        <fullName evidence="11">Cytochrome o ubiquinol oxidase subunit IV</fullName>
    </submittedName>
</protein>
<dbReference type="GO" id="GO:0005886">
    <property type="term" value="C:plasma membrane"/>
    <property type="evidence" value="ECO:0007669"/>
    <property type="project" value="UniProtKB-SubCell"/>
</dbReference>
<dbReference type="EMBL" id="MEWW01000017">
    <property type="protein sequence ID" value="OGC84335.1"/>
    <property type="molecule type" value="Genomic_DNA"/>
</dbReference>
<keyword evidence="5 10" id="KW-0812">Transmembrane</keyword>
<dbReference type="PANTHER" id="PTHR36835:SF1">
    <property type="entry name" value="CYTOCHROME BO(3) UBIQUINOL OXIDASE SUBUNIT 4"/>
    <property type="match status" value="1"/>
</dbReference>
<comment type="similarity">
    <text evidence="2">Belongs to the cytochrome c oxidase bacterial subunit 4 family.</text>
</comment>
<gene>
    <name evidence="11" type="ORF">A3F55_01550</name>
</gene>
<reference evidence="11 12" key="1">
    <citation type="journal article" date="2016" name="Nat. Commun.">
        <title>Thousands of microbial genomes shed light on interconnected biogeochemical processes in an aquifer system.</title>
        <authorList>
            <person name="Anantharaman K."/>
            <person name="Brown C.T."/>
            <person name="Hug L.A."/>
            <person name="Sharon I."/>
            <person name="Castelle C.J."/>
            <person name="Probst A.J."/>
            <person name="Thomas B.C."/>
            <person name="Singh A."/>
            <person name="Wilkins M.J."/>
            <person name="Karaoz U."/>
            <person name="Brodie E.L."/>
            <person name="Williams K.H."/>
            <person name="Hubbard S.S."/>
            <person name="Banfield J.F."/>
        </authorList>
    </citation>
    <scope>NUCLEOTIDE SEQUENCE [LARGE SCALE GENOMIC DNA]</scope>
</reference>
<dbReference type="InterPro" id="IPR014210">
    <property type="entry name" value="Cyt_o_ubiqinol_oxidase_su4"/>
</dbReference>
<feature type="transmembrane region" description="Helical" evidence="10">
    <location>
        <begin position="74"/>
        <end position="95"/>
    </location>
</feature>
<evidence type="ECO:0000256" key="8">
    <source>
        <dbReference type="ARBA" id="ARBA00023002"/>
    </source>
</evidence>
<keyword evidence="8" id="KW-0560">Oxidoreductase</keyword>
<keyword evidence="7 10" id="KW-1133">Transmembrane helix</keyword>
<evidence type="ECO:0000313" key="12">
    <source>
        <dbReference type="Proteomes" id="UP000178091"/>
    </source>
</evidence>
<keyword evidence="4" id="KW-1003">Cell membrane</keyword>
<dbReference type="GO" id="GO:0015990">
    <property type="term" value="P:electron transport coupled proton transport"/>
    <property type="evidence" value="ECO:0007669"/>
    <property type="project" value="InterPro"/>
</dbReference>
<evidence type="ECO:0000256" key="6">
    <source>
        <dbReference type="ARBA" id="ARBA00022982"/>
    </source>
</evidence>
<evidence type="ECO:0000256" key="1">
    <source>
        <dbReference type="ARBA" id="ARBA00004651"/>
    </source>
</evidence>
<feature type="transmembrane region" description="Helical" evidence="10">
    <location>
        <begin position="7"/>
        <end position="26"/>
    </location>
</feature>